<dbReference type="HOGENOM" id="CLU_1888754_0_0_1"/>
<protein>
    <submittedName>
        <fullName evidence="2">Uncharacterized protein</fullName>
    </submittedName>
</protein>
<feature type="region of interest" description="Disordered" evidence="1">
    <location>
        <begin position="1"/>
        <end position="45"/>
    </location>
</feature>
<dbReference type="EnsemblPlants" id="LPERR06G14230.1">
    <property type="protein sequence ID" value="LPERR06G14230.1"/>
    <property type="gene ID" value="LPERR06G14230"/>
</dbReference>
<evidence type="ECO:0000313" key="2">
    <source>
        <dbReference type="EnsemblPlants" id="LPERR06G14230.1"/>
    </source>
</evidence>
<organism evidence="2 3">
    <name type="scientific">Leersia perrieri</name>
    <dbReference type="NCBI Taxonomy" id="77586"/>
    <lineage>
        <taxon>Eukaryota</taxon>
        <taxon>Viridiplantae</taxon>
        <taxon>Streptophyta</taxon>
        <taxon>Embryophyta</taxon>
        <taxon>Tracheophyta</taxon>
        <taxon>Spermatophyta</taxon>
        <taxon>Magnoliopsida</taxon>
        <taxon>Liliopsida</taxon>
        <taxon>Poales</taxon>
        <taxon>Poaceae</taxon>
        <taxon>BOP clade</taxon>
        <taxon>Oryzoideae</taxon>
        <taxon>Oryzeae</taxon>
        <taxon>Oryzinae</taxon>
        <taxon>Leersia</taxon>
    </lineage>
</organism>
<feature type="compositionally biased region" description="Basic and acidic residues" evidence="1">
    <location>
        <begin position="1"/>
        <end position="33"/>
    </location>
</feature>
<evidence type="ECO:0000256" key="1">
    <source>
        <dbReference type="SAM" id="MobiDB-lite"/>
    </source>
</evidence>
<dbReference type="AlphaFoldDB" id="A0A0D9WQW8"/>
<proteinExistence type="predicted"/>
<sequence length="135" mass="15007">MEHENETHDDQTHDDQAHNEQAHDHQAHDEPHTNPEPNVNMVQQPAVFCGAERTVGISSTYVQSTISNHPQAIPGKKRKQKQPGMLLGSSSKEKSETPYLTKVVLSQPSRHGLQKQPDAEGGSTEAEISDYMFLD</sequence>
<dbReference type="Gramene" id="LPERR06G14230.1">
    <property type="protein sequence ID" value="LPERR06G14230.1"/>
    <property type="gene ID" value="LPERR06G14230"/>
</dbReference>
<reference evidence="3" key="2">
    <citation type="submission" date="2013-12" db="EMBL/GenBank/DDBJ databases">
        <authorList>
            <person name="Yu Y."/>
            <person name="Lee S."/>
            <person name="de Baynast K."/>
            <person name="Wissotski M."/>
            <person name="Liu L."/>
            <person name="Talag J."/>
            <person name="Goicoechea J."/>
            <person name="Angelova A."/>
            <person name="Jetty R."/>
            <person name="Kudrna D."/>
            <person name="Golser W."/>
            <person name="Rivera L."/>
            <person name="Zhang J."/>
            <person name="Wing R."/>
        </authorList>
    </citation>
    <scope>NUCLEOTIDE SEQUENCE</scope>
</reference>
<keyword evidence="3" id="KW-1185">Reference proteome</keyword>
<reference evidence="2" key="3">
    <citation type="submission" date="2015-04" db="UniProtKB">
        <authorList>
            <consortium name="EnsemblPlants"/>
        </authorList>
    </citation>
    <scope>IDENTIFICATION</scope>
</reference>
<feature type="region of interest" description="Disordered" evidence="1">
    <location>
        <begin position="66"/>
        <end position="135"/>
    </location>
</feature>
<reference evidence="2 3" key="1">
    <citation type="submission" date="2012-08" db="EMBL/GenBank/DDBJ databases">
        <title>Oryza genome evolution.</title>
        <authorList>
            <person name="Wing R.A."/>
        </authorList>
    </citation>
    <scope>NUCLEOTIDE SEQUENCE</scope>
</reference>
<dbReference type="Proteomes" id="UP000032180">
    <property type="component" value="Chromosome 6"/>
</dbReference>
<name>A0A0D9WQW8_9ORYZ</name>
<evidence type="ECO:0000313" key="3">
    <source>
        <dbReference type="Proteomes" id="UP000032180"/>
    </source>
</evidence>
<accession>A0A0D9WQW8</accession>